<dbReference type="EMBL" id="JAVDYI010000001">
    <property type="protein sequence ID" value="MDR7359865.1"/>
    <property type="molecule type" value="Genomic_DNA"/>
</dbReference>
<dbReference type="RefSeq" id="WP_264270851.1">
    <property type="nucleotide sequence ID" value="NZ_BAAAWO010000001.1"/>
</dbReference>
<proteinExistence type="predicted"/>
<name>A0ABU2BML4_9MICC</name>
<reference evidence="1 2" key="1">
    <citation type="submission" date="2023-07" db="EMBL/GenBank/DDBJ databases">
        <title>Sequencing the genomes of 1000 actinobacteria strains.</title>
        <authorList>
            <person name="Klenk H.-P."/>
        </authorList>
    </citation>
    <scope>NUCLEOTIDE SEQUENCE [LARGE SCALE GENOMIC DNA]</scope>
    <source>
        <strain evidence="1 2">DSM 20167</strain>
    </source>
</reference>
<accession>A0ABU2BML4</accession>
<evidence type="ECO:0000313" key="1">
    <source>
        <dbReference type="EMBL" id="MDR7359865.1"/>
    </source>
</evidence>
<dbReference type="Proteomes" id="UP001183817">
    <property type="component" value="Unassembled WGS sequence"/>
</dbReference>
<sequence>MTIAAAAAIDPSFRPGEPDVGFLPGDPDTLLFLCTVFSPKIWPGAVRHWAKVYPEDGPYASQAKTMPPKMNPLWITNPEK</sequence>
<comment type="caution">
    <text evidence="1">The sequence shown here is derived from an EMBL/GenBank/DDBJ whole genome shotgun (WGS) entry which is preliminary data.</text>
</comment>
<organism evidence="1 2">
    <name type="scientific">Paeniglutamicibacter sulfureus</name>
    <dbReference type="NCBI Taxonomy" id="43666"/>
    <lineage>
        <taxon>Bacteria</taxon>
        <taxon>Bacillati</taxon>
        <taxon>Actinomycetota</taxon>
        <taxon>Actinomycetes</taxon>
        <taxon>Micrococcales</taxon>
        <taxon>Micrococcaceae</taxon>
        <taxon>Paeniglutamicibacter</taxon>
    </lineage>
</organism>
<evidence type="ECO:0000313" key="2">
    <source>
        <dbReference type="Proteomes" id="UP001183817"/>
    </source>
</evidence>
<gene>
    <name evidence="1" type="ORF">J2S64_003556</name>
</gene>
<protein>
    <submittedName>
        <fullName evidence="1">Uncharacterized protein</fullName>
    </submittedName>
</protein>
<keyword evidence="2" id="KW-1185">Reference proteome</keyword>